<dbReference type="AlphaFoldDB" id="A0A4R1K899"/>
<reference evidence="7 8" key="1">
    <citation type="submission" date="2019-03" db="EMBL/GenBank/DDBJ databases">
        <title>Genomic Encyclopedia of Type Strains, Phase IV (KMG-IV): sequencing the most valuable type-strain genomes for metagenomic binning, comparative biology and taxonomic classification.</title>
        <authorList>
            <person name="Goeker M."/>
        </authorList>
    </citation>
    <scope>NUCLEOTIDE SEQUENCE [LARGE SCALE GENOMIC DNA]</scope>
    <source>
        <strain evidence="7 8">DSM 24984</strain>
    </source>
</reference>
<feature type="binding site" evidence="6">
    <location>
        <position position="105"/>
    </location>
    <ligand>
        <name>a divalent metal cation</name>
        <dbReference type="ChEBI" id="CHEBI:60240"/>
        <label>1</label>
    </ligand>
</feature>
<dbReference type="OrthoDB" id="9771057at2"/>
<comment type="subunit">
    <text evidence="2">Homohexamer.</text>
</comment>
<accession>A0A4R1K899</accession>
<feature type="binding site" evidence="6">
    <location>
        <position position="66"/>
    </location>
    <ligand>
        <name>a divalent metal cation</name>
        <dbReference type="ChEBI" id="CHEBI:60240"/>
        <label>1</label>
    </ligand>
</feature>
<evidence type="ECO:0000313" key="8">
    <source>
        <dbReference type="Proteomes" id="UP000294614"/>
    </source>
</evidence>
<dbReference type="EMBL" id="SMGG01000004">
    <property type="protein sequence ID" value="TCK60538.1"/>
    <property type="molecule type" value="Genomic_DNA"/>
</dbReference>
<feature type="binding site" evidence="6">
    <location>
        <position position="67"/>
    </location>
    <ligand>
        <name>a divalent metal cation</name>
        <dbReference type="ChEBI" id="CHEBI:60240"/>
        <label>1</label>
    </ligand>
</feature>
<keyword evidence="4 5" id="KW-0479">Metal-binding</keyword>
<dbReference type="Gene3D" id="3.40.1390.30">
    <property type="entry name" value="NIF3 (NGG1p interacting factor 3)-like"/>
    <property type="match status" value="1"/>
</dbReference>
<dbReference type="InterPro" id="IPR036069">
    <property type="entry name" value="DUF34/NIF3_sf"/>
</dbReference>
<feature type="binding site" evidence="6">
    <location>
        <position position="330"/>
    </location>
    <ligand>
        <name>a divalent metal cation</name>
        <dbReference type="ChEBI" id="CHEBI:60240"/>
        <label>1</label>
    </ligand>
</feature>
<dbReference type="Gene3D" id="3.30.70.120">
    <property type="match status" value="1"/>
</dbReference>
<evidence type="ECO:0000256" key="2">
    <source>
        <dbReference type="ARBA" id="ARBA00011643"/>
    </source>
</evidence>
<dbReference type="FunFam" id="3.30.70.120:FF:000006">
    <property type="entry name" value="GTP cyclohydrolase 1 type 2 homolog"/>
    <property type="match status" value="1"/>
</dbReference>
<dbReference type="InterPro" id="IPR015867">
    <property type="entry name" value="N-reg_PII/ATP_PRibTrfase_C"/>
</dbReference>
<dbReference type="GO" id="GO:0046872">
    <property type="term" value="F:metal ion binding"/>
    <property type="evidence" value="ECO:0007669"/>
    <property type="project" value="UniProtKB-UniRule"/>
</dbReference>
<dbReference type="Pfam" id="PF01784">
    <property type="entry name" value="DUF34_NIF3"/>
    <property type="match status" value="1"/>
</dbReference>
<dbReference type="GO" id="GO:0005737">
    <property type="term" value="C:cytoplasm"/>
    <property type="evidence" value="ECO:0007669"/>
    <property type="project" value="TreeGrafter"/>
</dbReference>
<evidence type="ECO:0000313" key="7">
    <source>
        <dbReference type="EMBL" id="TCK60538.1"/>
    </source>
</evidence>
<gene>
    <name evidence="7" type="ORF">C8D98_1415</name>
</gene>
<dbReference type="Proteomes" id="UP000294614">
    <property type="component" value="Unassembled WGS sequence"/>
</dbReference>
<dbReference type="NCBIfam" id="TIGR00486">
    <property type="entry name" value="YbgI_SA1388"/>
    <property type="match status" value="1"/>
</dbReference>
<dbReference type="RefSeq" id="WP_132873326.1">
    <property type="nucleotide sequence ID" value="NZ_SMGG01000004.1"/>
</dbReference>
<dbReference type="PANTHER" id="PTHR13799">
    <property type="entry name" value="NGG1 INTERACTING FACTOR 3"/>
    <property type="match status" value="1"/>
</dbReference>
<dbReference type="PANTHER" id="PTHR13799:SF14">
    <property type="entry name" value="GTP CYCLOHYDROLASE 1 TYPE 2 HOMOLOG"/>
    <property type="match status" value="1"/>
</dbReference>
<sequence>MTKVRDLRNYLEKAIADKSRQYDWDNSGNQIVPDDREITKAAFALDPTDKVINKAIEEGCEVLITHHPLFFGSLKSLCFDRPFDRKVIKAIQNGLSILSHHTSLDLADYSLNDHLCSLLNGKVEEIFVTEGHKEMVKFIVFVPVTHSQQVRKAMAEAGAGNIGNYSDVSFSAEGTGRFKPCEGAKPFMGSLGEIEEVAEHRIETIIEKSKVKNLINKVVEAHPYEEVAYDVYPLEGGAEYGLGRIASFETPMPLSGFLDKVRFALGSDTLRINTADLSARVKRFAVVTGSGASMWKKCVGRADVLVTGDMKHHEALDAQEAGIVIVDAGHFHTERIFMKYLAEKIGNEFNINTVLIDEQPPIINWR</sequence>
<dbReference type="SUPFAM" id="SSF102705">
    <property type="entry name" value="NIF3 (NGG1p interacting factor 3)-like"/>
    <property type="match status" value="1"/>
</dbReference>
<dbReference type="InterPro" id="IPR017221">
    <property type="entry name" value="DUF34/NIF3_bac"/>
</dbReference>
<proteinExistence type="inferred from homology"/>
<evidence type="ECO:0000256" key="1">
    <source>
        <dbReference type="ARBA" id="ARBA00006964"/>
    </source>
</evidence>
<comment type="similarity">
    <text evidence="1 5">Belongs to the GTP cyclohydrolase I type 2/NIF3 family.</text>
</comment>
<name>A0A4R1K899_9BACT</name>
<comment type="caution">
    <text evidence="7">The sequence shown here is derived from an EMBL/GenBank/DDBJ whole genome shotgun (WGS) entry which is preliminary data.</text>
</comment>
<dbReference type="FunFam" id="3.40.1390.30:FF:000001">
    <property type="entry name" value="GTP cyclohydrolase 1 type 2"/>
    <property type="match status" value="1"/>
</dbReference>
<dbReference type="PIRSF" id="PIRSF037489">
    <property type="entry name" value="UCP037489_NIF3_YqfO"/>
    <property type="match status" value="1"/>
</dbReference>
<dbReference type="InterPro" id="IPR002678">
    <property type="entry name" value="DUF34/NIF3"/>
</dbReference>
<evidence type="ECO:0000256" key="4">
    <source>
        <dbReference type="ARBA" id="ARBA00022723"/>
    </source>
</evidence>
<evidence type="ECO:0000256" key="3">
    <source>
        <dbReference type="ARBA" id="ARBA00022112"/>
    </source>
</evidence>
<evidence type="ECO:0000256" key="6">
    <source>
        <dbReference type="PIRSR" id="PIRSR602678-1"/>
    </source>
</evidence>
<organism evidence="7 8">
    <name type="scientific">Seleniivibrio woodruffii</name>
    <dbReference type="NCBI Taxonomy" id="1078050"/>
    <lineage>
        <taxon>Bacteria</taxon>
        <taxon>Pseudomonadati</taxon>
        <taxon>Deferribacterota</taxon>
        <taxon>Deferribacteres</taxon>
        <taxon>Deferribacterales</taxon>
        <taxon>Geovibrionaceae</taxon>
        <taxon>Seleniivibrio</taxon>
    </lineage>
</organism>
<evidence type="ECO:0000256" key="5">
    <source>
        <dbReference type="PIRNR" id="PIRNR037489"/>
    </source>
</evidence>
<feature type="binding site" evidence="6">
    <location>
        <position position="334"/>
    </location>
    <ligand>
        <name>a divalent metal cation</name>
        <dbReference type="ChEBI" id="CHEBI:60240"/>
        <label>1</label>
    </ligand>
</feature>
<protein>
    <recommendedName>
        <fullName evidence="3 5">GTP cyclohydrolase 1 type 2 homolog</fullName>
    </recommendedName>
</protein>
<keyword evidence="8" id="KW-1185">Reference proteome</keyword>